<evidence type="ECO:0000313" key="2">
    <source>
        <dbReference type="EMBL" id="KAK8545324.1"/>
    </source>
</evidence>
<evidence type="ECO:0000259" key="1">
    <source>
        <dbReference type="PROSITE" id="PS50011"/>
    </source>
</evidence>
<dbReference type="InterPro" id="IPR052751">
    <property type="entry name" value="Plant_MAPKKK"/>
</dbReference>
<dbReference type="InterPro" id="IPR000719">
    <property type="entry name" value="Prot_kinase_dom"/>
</dbReference>
<feature type="domain" description="Protein kinase" evidence="1">
    <location>
        <begin position="1"/>
        <end position="84"/>
    </location>
</feature>
<comment type="caution">
    <text evidence="3">The sequence shown here is derived from an EMBL/GenBank/DDBJ whole genome shotgun (WGS) entry which is preliminary data.</text>
</comment>
<evidence type="ECO:0000313" key="3">
    <source>
        <dbReference type="EMBL" id="KAK8545330.1"/>
    </source>
</evidence>
<protein>
    <recommendedName>
        <fullName evidence="1">Protein kinase domain-containing protein</fullName>
    </recommendedName>
</protein>
<dbReference type="PANTHER" id="PTHR48011:SF76">
    <property type="entry name" value="MITOGEN-ACTIVATED PROTEIN KINASE KINASE KINASE 15"/>
    <property type="match status" value="1"/>
</dbReference>
<name>A0ABR2DRF8_9ROSI</name>
<reference evidence="3 4" key="1">
    <citation type="journal article" date="2024" name="G3 (Bethesda)">
        <title>Genome assembly of Hibiscus sabdariffa L. provides insights into metabolisms of medicinal natural products.</title>
        <authorList>
            <person name="Kim T."/>
        </authorList>
    </citation>
    <scope>NUCLEOTIDE SEQUENCE [LARGE SCALE GENOMIC DNA]</scope>
    <source>
        <strain evidence="3">TK-2024</strain>
        <tissue evidence="3">Old leaves</tissue>
    </source>
</reference>
<dbReference type="EMBL" id="JBBPBM010000023">
    <property type="protein sequence ID" value="KAK8545324.1"/>
    <property type="molecule type" value="Genomic_DNA"/>
</dbReference>
<gene>
    <name evidence="2" type="ORF">V6N12_026160</name>
    <name evidence="3" type="ORF">V6N12_026166</name>
</gene>
<keyword evidence="4" id="KW-1185">Reference proteome</keyword>
<dbReference type="Proteomes" id="UP001472677">
    <property type="component" value="Unassembled WGS sequence"/>
</dbReference>
<dbReference type="EMBL" id="JBBPBM010000023">
    <property type="protein sequence ID" value="KAK8545330.1"/>
    <property type="molecule type" value="Genomic_DNA"/>
</dbReference>
<evidence type="ECO:0000313" key="4">
    <source>
        <dbReference type="Proteomes" id="UP001472677"/>
    </source>
</evidence>
<dbReference type="PROSITE" id="PS50011">
    <property type="entry name" value="PROTEIN_KINASE_DOM"/>
    <property type="match status" value="1"/>
</dbReference>
<dbReference type="Pfam" id="PF00069">
    <property type="entry name" value="Pkinase"/>
    <property type="match status" value="1"/>
</dbReference>
<dbReference type="Gene3D" id="1.10.510.10">
    <property type="entry name" value="Transferase(Phosphotransferase) domain 1"/>
    <property type="match status" value="1"/>
</dbReference>
<organism evidence="3 4">
    <name type="scientific">Hibiscus sabdariffa</name>
    <name type="common">roselle</name>
    <dbReference type="NCBI Taxonomy" id="183260"/>
    <lineage>
        <taxon>Eukaryota</taxon>
        <taxon>Viridiplantae</taxon>
        <taxon>Streptophyta</taxon>
        <taxon>Embryophyta</taxon>
        <taxon>Tracheophyta</taxon>
        <taxon>Spermatophyta</taxon>
        <taxon>Magnoliopsida</taxon>
        <taxon>eudicotyledons</taxon>
        <taxon>Gunneridae</taxon>
        <taxon>Pentapetalae</taxon>
        <taxon>rosids</taxon>
        <taxon>malvids</taxon>
        <taxon>Malvales</taxon>
        <taxon>Malvaceae</taxon>
        <taxon>Malvoideae</taxon>
        <taxon>Hibiscus</taxon>
    </lineage>
</organism>
<dbReference type="SUPFAM" id="SSF56112">
    <property type="entry name" value="Protein kinase-like (PK-like)"/>
    <property type="match status" value="1"/>
</dbReference>
<accession>A0ABR2DRF8</accession>
<dbReference type="PANTHER" id="PTHR48011">
    <property type="entry name" value="CCR4-NOT TRANSCRIPTIONAL COMPLEX SUBUNIT CAF120-RELATED"/>
    <property type="match status" value="1"/>
</dbReference>
<sequence>MGKDGENGGFDMLAISSTPAFMAPEVARGEEQGFEADIWALGCTIIEISTGNSPWLKLNDPVSALYKIGFSDDVPEIPRWLSKA</sequence>
<dbReference type="InterPro" id="IPR011009">
    <property type="entry name" value="Kinase-like_dom_sf"/>
</dbReference>
<proteinExistence type="predicted"/>